<dbReference type="PANTHER" id="PTHR10261">
    <property type="entry name" value="COATOMER SUBUNIT GAMMA"/>
    <property type="match status" value="1"/>
</dbReference>
<dbReference type="GO" id="GO:0030126">
    <property type="term" value="C:COPI vesicle coat"/>
    <property type="evidence" value="ECO:0007669"/>
    <property type="project" value="InterPro"/>
</dbReference>
<evidence type="ECO:0000313" key="19">
    <source>
        <dbReference type="Proteomes" id="UP000027456"/>
    </source>
</evidence>
<evidence type="ECO:0000256" key="4">
    <source>
        <dbReference type="ARBA" id="ARBA00022448"/>
    </source>
</evidence>
<dbReference type="Gene3D" id="1.25.10.10">
    <property type="entry name" value="Leucine-rich Repeat Variant"/>
    <property type="match status" value="2"/>
</dbReference>
<evidence type="ECO:0000256" key="8">
    <source>
        <dbReference type="ARBA" id="ARBA00022892"/>
    </source>
</evidence>
<reference evidence="18 19" key="1">
    <citation type="submission" date="2013-12" db="EMBL/GenBank/DDBJ databases">
        <authorList>
            <person name="Cubeta M."/>
            <person name="Pakala S."/>
            <person name="Fedorova N."/>
            <person name="Thomas E."/>
            <person name="Dean R."/>
            <person name="Jabaji S."/>
            <person name="Neate S."/>
            <person name="Toda T."/>
            <person name="Tavantzis S."/>
            <person name="Vilgalys R."/>
            <person name="Bharathan N."/>
            <person name="Pakala S."/>
            <person name="Losada L.S."/>
            <person name="Zafar N."/>
            <person name="Nierman W."/>
        </authorList>
    </citation>
    <scope>NUCLEOTIDE SEQUENCE [LARGE SCALE GENOMIC DNA]</scope>
    <source>
        <strain evidence="18 19">123E</strain>
    </source>
</reference>
<dbReference type="GO" id="GO:0005783">
    <property type="term" value="C:endoplasmic reticulum"/>
    <property type="evidence" value="ECO:0007669"/>
    <property type="project" value="TreeGrafter"/>
</dbReference>
<dbReference type="PANTHER" id="PTHR10261:SF0">
    <property type="entry name" value="COATOMER SUBUNIT GAMMA-2"/>
    <property type="match status" value="1"/>
</dbReference>
<comment type="function">
    <text evidence="13 14">The coatomer is a cytosolic protein complex that binds to dilysine motifs and reversibly associates with Golgi non-clathrin-coated vesicles, which further mediate biosynthetic protein transport from the ER, via the Golgi up to the trans Golgi network. Coatomer complex is required for budding from Golgi membranes, and is essential for the retrograde Golgi-to-ER transport of dilysine-tagged proteins.</text>
</comment>
<evidence type="ECO:0000259" key="16">
    <source>
        <dbReference type="Pfam" id="PF08752"/>
    </source>
</evidence>
<keyword evidence="11 14" id="KW-0472">Membrane</keyword>
<dbReference type="AlphaFoldDB" id="A0A074SBX2"/>
<feature type="domain" description="Clathrin/coatomer adaptor adaptin-like N-terminal" evidence="15">
    <location>
        <begin position="18"/>
        <end position="573"/>
    </location>
</feature>
<evidence type="ECO:0000256" key="5">
    <source>
        <dbReference type="ARBA" id="ARBA00022490"/>
    </source>
</evidence>
<dbReference type="GO" id="GO:0005198">
    <property type="term" value="F:structural molecule activity"/>
    <property type="evidence" value="ECO:0007669"/>
    <property type="project" value="InterPro"/>
</dbReference>
<evidence type="ECO:0000256" key="7">
    <source>
        <dbReference type="ARBA" id="ARBA00022737"/>
    </source>
</evidence>
<sequence length="926" mass="100953">MATKRDEDPGVGSFYNNKSTIIQEARVFNESPVSPRKCRALLTRVVYLLYLGDSFGTQEATNLFFGTTKLFQNKDAALRQMVYLAVKELSTTAEDVIMVTSSIMKDMQGNLDAVYRPNAIRSLCRIIDPSMVQGVERFFKAAIVDKAPSIATAALVSSYHLYPVSKDVIKRWVNEAQEALNTKPTSSYFNPIASSGWGSRSQPDQQQVLPSTTFVTQYHALGLLYLIRQQDRMAVTKMIQQFGGGKGGAAGTLKNPMALCMLVRYAAKIMEEDPNMQRQILDLLESWLRHKSDMVNFEAARVICEFQAKSSQSTPLPVLTKAVSVLQLFLSSPKPVQKFAAIRTLSALAAAYPGAVAACNLDMENLITDSNRSIATYAITTLLKTGNEASVDRLMKQITGFMAEISDEFKVIVVSAVRALCLKFPTKQALMLSFLSGVLRDEGGYEFKRAVVEALFDMVARVAEARDAALAHLCEFIEDCEFTKLSVRILYLLGVEGPKTPQPTKYIRYIYNRVVLENAIVRAAAVSSLAKFGVNAVDTAMRRSVGVLLTRCLDDVDDEVRDRAAMYLKVIDEEELAQTYVKDEGVFSLAALESKLVAYVNDTDAQTESFDASEIPRVSKEQAKAESARPSALDATLAINAPKAATPAIAAPTAAETQSNYAEQLAAVPELASYGPVLGSSVKPVQLTESETEYVVGCIKHLFKEHVVFQFNVTNTLPDTLLEQVVVTMSPSEETGVLYTEDFIIPIPSLSTSSPSGTIYVSHTRTDPSSYSLGSFSCTLKFVSKEVDPTSGEPEEDGYEDEYNLEDVEVSAGDWIRGSFVVFASDWERLGHEVVETFSLGAMDSIKAACDSLIEILGMEPLGGTENPTSKSVHTLQLSGFVVGGGGKVLARCRMTFAAGDGVTLELGVRAEKEEAARLVIGAIGG</sequence>
<dbReference type="GO" id="GO:0006891">
    <property type="term" value="P:intra-Golgi vesicle-mediated transport"/>
    <property type="evidence" value="ECO:0007669"/>
    <property type="project" value="TreeGrafter"/>
</dbReference>
<dbReference type="InterPro" id="IPR017106">
    <property type="entry name" value="Coatomer_gsu"/>
</dbReference>
<evidence type="ECO:0000259" key="17">
    <source>
        <dbReference type="Pfam" id="PF16381"/>
    </source>
</evidence>
<dbReference type="HOGENOM" id="CLU_010353_2_0_1"/>
<dbReference type="FunFam" id="1.25.10.10:FF:000071">
    <property type="entry name" value="Coatomer subunit gamma"/>
    <property type="match status" value="1"/>
</dbReference>
<dbReference type="Pfam" id="PF08752">
    <property type="entry name" value="COP-gamma_platf"/>
    <property type="match status" value="1"/>
</dbReference>
<evidence type="ECO:0000256" key="9">
    <source>
        <dbReference type="ARBA" id="ARBA00022927"/>
    </source>
</evidence>
<dbReference type="Proteomes" id="UP000027456">
    <property type="component" value="Unassembled WGS sequence"/>
</dbReference>
<evidence type="ECO:0000256" key="12">
    <source>
        <dbReference type="ARBA" id="ARBA00023329"/>
    </source>
</evidence>
<dbReference type="GO" id="GO:0000139">
    <property type="term" value="C:Golgi membrane"/>
    <property type="evidence" value="ECO:0007669"/>
    <property type="project" value="UniProtKB-SubCell"/>
</dbReference>
<dbReference type="SUPFAM" id="SSF48371">
    <property type="entry name" value="ARM repeat"/>
    <property type="match status" value="1"/>
</dbReference>
<dbReference type="GO" id="GO:0006888">
    <property type="term" value="P:endoplasmic reticulum to Golgi vesicle-mediated transport"/>
    <property type="evidence" value="ECO:0007669"/>
    <property type="project" value="TreeGrafter"/>
</dbReference>
<feature type="domain" description="Coatomer gamma subunit appendage Ig-like subdomain" evidence="16">
    <location>
        <begin position="660"/>
        <end position="811"/>
    </location>
</feature>
<dbReference type="InterPro" id="IPR016024">
    <property type="entry name" value="ARM-type_fold"/>
</dbReference>
<name>A0A074SBX2_9AGAM</name>
<dbReference type="InterPro" id="IPR037067">
    <property type="entry name" value="Coatomer_gsu_app_sf"/>
</dbReference>
<evidence type="ECO:0000313" key="18">
    <source>
        <dbReference type="EMBL" id="KEP54363.1"/>
    </source>
</evidence>
<evidence type="ECO:0000259" key="15">
    <source>
        <dbReference type="Pfam" id="PF01602"/>
    </source>
</evidence>
<dbReference type="GO" id="GO:0005793">
    <property type="term" value="C:endoplasmic reticulum-Golgi intermediate compartment"/>
    <property type="evidence" value="ECO:0007669"/>
    <property type="project" value="TreeGrafter"/>
</dbReference>
<keyword evidence="6" id="KW-0597">Phosphoprotein</keyword>
<dbReference type="Pfam" id="PF16381">
    <property type="entry name" value="Coatomer_g_Cpla"/>
    <property type="match status" value="1"/>
</dbReference>
<keyword evidence="19" id="KW-1185">Reference proteome</keyword>
<dbReference type="InterPro" id="IPR002553">
    <property type="entry name" value="Clathrin/coatomer_adapt-like_N"/>
</dbReference>
<dbReference type="FunFam" id="3.30.310.10:FF:000008">
    <property type="entry name" value="Coatomer subunit gamma"/>
    <property type="match status" value="1"/>
</dbReference>
<keyword evidence="7" id="KW-0677">Repeat</keyword>
<dbReference type="GO" id="GO:0006886">
    <property type="term" value="P:intracellular protein transport"/>
    <property type="evidence" value="ECO:0007669"/>
    <property type="project" value="InterPro"/>
</dbReference>
<dbReference type="EMBL" id="AZST01000030">
    <property type="protein sequence ID" value="KEP54363.1"/>
    <property type="molecule type" value="Genomic_DNA"/>
</dbReference>
<evidence type="ECO:0000256" key="14">
    <source>
        <dbReference type="PIRNR" id="PIRNR037093"/>
    </source>
</evidence>
<dbReference type="OrthoDB" id="1074925at2759"/>
<dbReference type="InterPro" id="IPR009028">
    <property type="entry name" value="Coatomer/calthrin_app_sub_C"/>
</dbReference>
<dbReference type="Pfam" id="PF01602">
    <property type="entry name" value="Adaptin_N"/>
    <property type="match status" value="1"/>
</dbReference>
<evidence type="ECO:0000256" key="6">
    <source>
        <dbReference type="ARBA" id="ARBA00022553"/>
    </source>
</evidence>
<evidence type="ECO:0000256" key="11">
    <source>
        <dbReference type="ARBA" id="ARBA00023136"/>
    </source>
</evidence>
<comment type="caution">
    <text evidence="18">The sequence shown here is derived from an EMBL/GenBank/DDBJ whole genome shotgun (WGS) entry which is preliminary data.</text>
</comment>
<keyword evidence="4 14" id="KW-0813">Transport</keyword>
<keyword evidence="5 14" id="KW-0963">Cytoplasm</keyword>
<dbReference type="Gene3D" id="2.60.40.1480">
    <property type="entry name" value="Coatomer, gamma subunit, appendage domain"/>
    <property type="match status" value="1"/>
</dbReference>
<dbReference type="InterPro" id="IPR011989">
    <property type="entry name" value="ARM-like"/>
</dbReference>
<proteinExistence type="inferred from homology"/>
<dbReference type="GO" id="GO:0009306">
    <property type="term" value="P:protein secretion"/>
    <property type="evidence" value="ECO:0007669"/>
    <property type="project" value="TreeGrafter"/>
</dbReference>
<dbReference type="InterPro" id="IPR013040">
    <property type="entry name" value="Coatomer_gsu_app_Ig-like_dom"/>
</dbReference>
<dbReference type="Gene3D" id="3.30.310.10">
    <property type="entry name" value="TATA-Binding Protein"/>
    <property type="match status" value="1"/>
</dbReference>
<dbReference type="InterPro" id="IPR013041">
    <property type="entry name" value="Clathrin_app_Ig-like_sf"/>
</dbReference>
<dbReference type="InterPro" id="IPR012295">
    <property type="entry name" value="TBP_dom_sf"/>
</dbReference>
<dbReference type="FunFam" id="1.25.10.10:FF:000382">
    <property type="entry name" value="Coatomer subunit gamma"/>
    <property type="match status" value="1"/>
</dbReference>
<evidence type="ECO:0000256" key="1">
    <source>
        <dbReference type="ARBA" id="ARBA00004255"/>
    </source>
</evidence>
<keyword evidence="8 14" id="KW-0931">ER-Golgi transport</keyword>
<keyword evidence="10 14" id="KW-0333">Golgi apparatus</keyword>
<dbReference type="FunFam" id="2.60.40.1480:FF:000001">
    <property type="entry name" value="Coatomer subunit gamma"/>
    <property type="match status" value="1"/>
</dbReference>
<dbReference type="SUPFAM" id="SSF55711">
    <property type="entry name" value="Subdomain of clathrin and coatomer appendage domain"/>
    <property type="match status" value="1"/>
</dbReference>
<organism evidence="18 19">
    <name type="scientific">Rhizoctonia solani 123E</name>
    <dbReference type="NCBI Taxonomy" id="1423351"/>
    <lineage>
        <taxon>Eukaryota</taxon>
        <taxon>Fungi</taxon>
        <taxon>Dikarya</taxon>
        <taxon>Basidiomycota</taxon>
        <taxon>Agaricomycotina</taxon>
        <taxon>Agaricomycetes</taxon>
        <taxon>Cantharellales</taxon>
        <taxon>Ceratobasidiaceae</taxon>
        <taxon>Rhizoctonia</taxon>
    </lineage>
</organism>
<dbReference type="SUPFAM" id="SSF49348">
    <property type="entry name" value="Clathrin adaptor appendage domain"/>
    <property type="match status" value="1"/>
</dbReference>
<dbReference type="PIRSF" id="PIRSF037093">
    <property type="entry name" value="Coatomer_gamma_subunit"/>
    <property type="match status" value="1"/>
</dbReference>
<evidence type="ECO:0000256" key="3">
    <source>
        <dbReference type="ARBA" id="ARBA00011775"/>
    </source>
</evidence>
<comment type="subunit">
    <text evidence="3">Oligomeric complex that consists of at least the alpha, beta, beta', gamma, delta, epsilon and zeta subunits.</text>
</comment>
<evidence type="ECO:0000256" key="10">
    <source>
        <dbReference type="ARBA" id="ARBA00023034"/>
    </source>
</evidence>
<keyword evidence="12 14" id="KW-0968">Cytoplasmic vesicle</keyword>
<dbReference type="InterPro" id="IPR032154">
    <property type="entry name" value="Coatomer_g_Cpla"/>
</dbReference>
<protein>
    <recommendedName>
        <fullName evidence="14">Coatomer subunit gamma</fullName>
    </recommendedName>
</protein>
<evidence type="ECO:0000256" key="13">
    <source>
        <dbReference type="ARBA" id="ARBA00025536"/>
    </source>
</evidence>
<accession>A0A074SBX2</accession>
<keyword evidence="9 14" id="KW-0653">Protein transport</keyword>
<evidence type="ECO:0000256" key="2">
    <source>
        <dbReference type="ARBA" id="ARBA00010720"/>
    </source>
</evidence>
<gene>
    <name evidence="18" type="ORF">V565_018400</name>
</gene>
<feature type="domain" description="Coatomer subunit gamma C-terminal" evidence="17">
    <location>
        <begin position="813"/>
        <end position="924"/>
    </location>
</feature>
<comment type="subcellular location">
    <subcellularLocation>
        <location evidence="14">Cytoplasm</location>
    </subcellularLocation>
    <subcellularLocation>
        <location evidence="1 14">Golgi apparatus membrane</location>
        <topology evidence="1 14">Peripheral membrane protein</topology>
        <orientation evidence="1 14">Cytoplasmic side</orientation>
    </subcellularLocation>
    <subcellularLocation>
        <location evidence="14">Cytoplasmic vesicle</location>
        <location evidence="14">COPI-coated vesicle membrane</location>
        <topology evidence="14">Peripheral membrane protein</topology>
        <orientation evidence="14">Cytoplasmic side</orientation>
    </subcellularLocation>
</comment>
<dbReference type="STRING" id="1423351.A0A074SBX2"/>
<comment type="similarity">
    <text evidence="2 14">Belongs to the COPG family.</text>
</comment>